<reference evidence="3" key="1">
    <citation type="submission" date="2022-06" db="EMBL/GenBank/DDBJ databases">
        <title>Alkalimarinus sp. nov., isolated from gut of a Alitta virens.</title>
        <authorList>
            <person name="Yang A.I."/>
            <person name="Shin N.-R."/>
        </authorList>
    </citation>
    <scope>NUCLEOTIDE SEQUENCE</scope>
    <source>
        <strain evidence="3">A2M4</strain>
    </source>
</reference>
<accession>A0ABY6N0E1</accession>
<dbReference type="NCBIfam" id="NF009150">
    <property type="entry name" value="PRK12497.1-3"/>
    <property type="match status" value="1"/>
</dbReference>
<dbReference type="Proteomes" id="UP001163739">
    <property type="component" value="Chromosome"/>
</dbReference>
<dbReference type="HAMAP" id="MF_00048">
    <property type="entry name" value="UPF0102"/>
    <property type="match status" value="1"/>
</dbReference>
<dbReference type="PANTHER" id="PTHR34039:SF1">
    <property type="entry name" value="UPF0102 PROTEIN YRAN"/>
    <property type="match status" value="1"/>
</dbReference>
<comment type="similarity">
    <text evidence="1 2">Belongs to the UPF0102 family.</text>
</comment>
<sequence>MSNTTEQGSFYEEMAHRYLQKQGLTLLEKNFRHRQGEIDLIMRHDNTLVFVEVRYRKQDFFGSAEESITYRKQQSIISTANYFLMKKKLWDTSCRFDAITIKPSKRPFQSHDINWIVSAFC</sequence>
<dbReference type="EMBL" id="CP100390">
    <property type="protein sequence ID" value="UZE95571.1"/>
    <property type="molecule type" value="Genomic_DNA"/>
</dbReference>
<evidence type="ECO:0000256" key="1">
    <source>
        <dbReference type="ARBA" id="ARBA00006738"/>
    </source>
</evidence>
<keyword evidence="4" id="KW-1185">Reference proteome</keyword>
<dbReference type="RefSeq" id="WP_265047060.1">
    <property type="nucleotide sequence ID" value="NZ_CP100390.1"/>
</dbReference>
<dbReference type="Pfam" id="PF02021">
    <property type="entry name" value="UPF0102"/>
    <property type="match status" value="1"/>
</dbReference>
<dbReference type="InterPro" id="IPR003509">
    <property type="entry name" value="UPF0102_YraN-like"/>
</dbReference>
<gene>
    <name evidence="3" type="ORF">NKI27_16105</name>
</gene>
<dbReference type="SUPFAM" id="SSF52980">
    <property type="entry name" value="Restriction endonuclease-like"/>
    <property type="match status" value="1"/>
</dbReference>
<name>A0ABY6N0E1_9ALTE</name>
<evidence type="ECO:0000256" key="2">
    <source>
        <dbReference type="HAMAP-Rule" id="MF_00048"/>
    </source>
</evidence>
<dbReference type="InterPro" id="IPR011335">
    <property type="entry name" value="Restrct_endonuc-II-like"/>
</dbReference>
<organism evidence="3 4">
    <name type="scientific">Alkalimarinus alittae</name>
    <dbReference type="NCBI Taxonomy" id="2961619"/>
    <lineage>
        <taxon>Bacteria</taxon>
        <taxon>Pseudomonadati</taxon>
        <taxon>Pseudomonadota</taxon>
        <taxon>Gammaproteobacteria</taxon>
        <taxon>Alteromonadales</taxon>
        <taxon>Alteromonadaceae</taxon>
        <taxon>Alkalimarinus</taxon>
    </lineage>
</organism>
<evidence type="ECO:0000313" key="3">
    <source>
        <dbReference type="EMBL" id="UZE95571.1"/>
    </source>
</evidence>
<dbReference type="InterPro" id="IPR011856">
    <property type="entry name" value="tRNA_endonuc-like_dom_sf"/>
</dbReference>
<evidence type="ECO:0000313" key="4">
    <source>
        <dbReference type="Proteomes" id="UP001163739"/>
    </source>
</evidence>
<dbReference type="NCBIfam" id="TIGR00252">
    <property type="entry name" value="YraN family protein"/>
    <property type="match status" value="1"/>
</dbReference>
<dbReference type="PANTHER" id="PTHR34039">
    <property type="entry name" value="UPF0102 PROTEIN YRAN"/>
    <property type="match status" value="1"/>
</dbReference>
<dbReference type="CDD" id="cd20736">
    <property type="entry name" value="PoNe_Nuclease"/>
    <property type="match status" value="1"/>
</dbReference>
<protein>
    <recommendedName>
        <fullName evidence="2">UPF0102 protein NKI27_16105</fullName>
    </recommendedName>
</protein>
<proteinExistence type="inferred from homology"/>
<dbReference type="Gene3D" id="3.40.1350.10">
    <property type="match status" value="1"/>
</dbReference>